<reference evidence="5 6" key="1">
    <citation type="submission" date="2024-04" db="EMBL/GenBank/DDBJ databases">
        <authorList>
            <person name="Fracassetti M."/>
        </authorList>
    </citation>
    <scope>NUCLEOTIDE SEQUENCE [LARGE SCALE GENOMIC DNA]</scope>
</reference>
<evidence type="ECO:0000259" key="4">
    <source>
        <dbReference type="Pfam" id="PF13962"/>
    </source>
</evidence>
<dbReference type="PANTHER" id="PTHR24177">
    <property type="entry name" value="CASKIN"/>
    <property type="match status" value="1"/>
</dbReference>
<evidence type="ECO:0000256" key="3">
    <source>
        <dbReference type="SAM" id="Phobius"/>
    </source>
</evidence>
<evidence type="ECO:0000313" key="6">
    <source>
        <dbReference type="Proteomes" id="UP001497516"/>
    </source>
</evidence>
<dbReference type="SMART" id="SM00248">
    <property type="entry name" value="ANK"/>
    <property type="match status" value="7"/>
</dbReference>
<dbReference type="Gene3D" id="1.25.40.20">
    <property type="entry name" value="Ankyrin repeat-containing domain"/>
    <property type="match status" value="3"/>
</dbReference>
<keyword evidence="3" id="KW-0472">Membrane</keyword>
<dbReference type="InterPro" id="IPR002110">
    <property type="entry name" value="Ankyrin_rpt"/>
</dbReference>
<feature type="transmembrane region" description="Helical" evidence="3">
    <location>
        <begin position="643"/>
        <end position="666"/>
    </location>
</feature>
<dbReference type="Pfam" id="PF12796">
    <property type="entry name" value="Ank_2"/>
    <property type="match status" value="2"/>
</dbReference>
<dbReference type="PROSITE" id="PS50088">
    <property type="entry name" value="ANK_REPEAT"/>
    <property type="match status" value="1"/>
</dbReference>
<evidence type="ECO:0000313" key="5">
    <source>
        <dbReference type="EMBL" id="CAL1354147.1"/>
    </source>
</evidence>
<dbReference type="Pfam" id="PF13962">
    <property type="entry name" value="PGG"/>
    <property type="match status" value="1"/>
</dbReference>
<feature type="transmembrane region" description="Helical" evidence="3">
    <location>
        <begin position="304"/>
        <end position="327"/>
    </location>
</feature>
<feature type="transmembrane region" description="Helical" evidence="3">
    <location>
        <begin position="720"/>
        <end position="740"/>
    </location>
</feature>
<feature type="transmembrane region" description="Helical" evidence="3">
    <location>
        <begin position="604"/>
        <end position="623"/>
    </location>
</feature>
<dbReference type="InterPro" id="IPR036770">
    <property type="entry name" value="Ankyrin_rpt-contain_sf"/>
</dbReference>
<protein>
    <recommendedName>
        <fullName evidence="4">PGG domain-containing protein</fullName>
    </recommendedName>
</protein>
<keyword evidence="6" id="KW-1185">Reference proteome</keyword>
<dbReference type="Proteomes" id="UP001497516">
    <property type="component" value="Chromosome 1"/>
</dbReference>
<keyword evidence="3" id="KW-1133">Transmembrane helix</keyword>
<dbReference type="InterPro" id="IPR026961">
    <property type="entry name" value="PGG_dom"/>
</dbReference>
<gene>
    <name evidence="5" type="ORF">LTRI10_LOCUS1992</name>
</gene>
<dbReference type="PROSITE" id="PS50297">
    <property type="entry name" value="ANK_REP_REGION"/>
    <property type="match status" value="1"/>
</dbReference>
<dbReference type="GO" id="GO:0016020">
    <property type="term" value="C:membrane"/>
    <property type="evidence" value="ECO:0007669"/>
    <property type="project" value="TreeGrafter"/>
</dbReference>
<keyword evidence="3" id="KW-0812">Transmembrane</keyword>
<dbReference type="EMBL" id="OZ034813">
    <property type="protein sequence ID" value="CAL1354147.1"/>
    <property type="molecule type" value="Genomic_DNA"/>
</dbReference>
<evidence type="ECO:0000256" key="1">
    <source>
        <dbReference type="PROSITE-ProRule" id="PRU00023"/>
    </source>
</evidence>
<name>A0AAV2CCB4_9ROSI</name>
<feature type="domain" description="PGG" evidence="4">
    <location>
        <begin position="595"/>
        <end position="707"/>
    </location>
</feature>
<feature type="region of interest" description="Disordered" evidence="2">
    <location>
        <begin position="360"/>
        <end position="393"/>
    </location>
</feature>
<organism evidence="5 6">
    <name type="scientific">Linum trigynum</name>
    <dbReference type="NCBI Taxonomy" id="586398"/>
    <lineage>
        <taxon>Eukaryota</taxon>
        <taxon>Viridiplantae</taxon>
        <taxon>Streptophyta</taxon>
        <taxon>Embryophyta</taxon>
        <taxon>Tracheophyta</taxon>
        <taxon>Spermatophyta</taxon>
        <taxon>Magnoliopsida</taxon>
        <taxon>eudicotyledons</taxon>
        <taxon>Gunneridae</taxon>
        <taxon>Pentapetalae</taxon>
        <taxon>rosids</taxon>
        <taxon>fabids</taxon>
        <taxon>Malpighiales</taxon>
        <taxon>Linaceae</taxon>
        <taxon>Linum</taxon>
    </lineage>
</organism>
<proteinExistence type="predicted"/>
<keyword evidence="1" id="KW-0040">ANK repeat</keyword>
<feature type="transmembrane region" description="Helical" evidence="3">
    <location>
        <begin position="687"/>
        <end position="708"/>
    </location>
</feature>
<sequence length="760" mass="84820">MGQENTLFDDVMQGRWERVVTAYADPETQKSRITTSEDTALHIAVLNGQTEIVRQLVKQIHDEHAAAVLMLQNVRGSTAIHLAAAVGDADMCGCVAYKAPAEVIGTSNGEGETPLFLAAMSGKTWNFFLLLDRLDEEKADEICHRRSCKGDTILHAAISGEHFELAYHIIQKWPDLVNTRREDGASPLHILAVKPSAFRSSSHFSLFDRIIYSCANIDDLDQTSGSSGLIDIGRGHNYPENYETCMTFFHWMKKLSISCLVRPIHKCVSQESNVDDPESFRKETIQGAGFGRRVNLKEVFPPNYATIIDFFKLVLMTLLLILGFGHARVTKIKRMKSAHTWANVVLKTLVDSASLYRYENNGRKPTNGDTDPAQIPEFPTEDQHSQNSVINTSEPETGEKAILVATHMGITDMVDKFMKASPAVNRELDMENENLVLVSYKKENLPHLGSVSKETPILIAAKMGVKEVVQKILETFPIAIHDQDIDNKNVVLLAVENKHVQVFKLLKEKVILKESVFGQVDKDGNSALHLAATFGDSRPWLIPGAGLQMQWELKWYKFVKQSMPPNFFRQYNKRNHTPKQILLETHKQLAKSGSEWLTKTSESCSVVAALVATVAFAGSSTVPGGNKEDTGTPVLEQEPAFNVFAITSLVALCLSVTSLVTFLTILTSRFDHKDFAKSLPRKLIWGLTSLFLSIASMLVSFCAAHFFVLKDSLRMFSYPVYAATCLPVTIFLLSTFSLYYDLICAIYSKEPQHSLKEFHP</sequence>
<dbReference type="AlphaFoldDB" id="A0AAV2CCB4"/>
<feature type="repeat" description="ANK" evidence="1">
    <location>
        <begin position="36"/>
        <end position="58"/>
    </location>
</feature>
<accession>A0AAV2CCB4</accession>
<dbReference type="PANTHER" id="PTHR24177:SF470">
    <property type="entry name" value="ANKYRIN REPEAT PROTEIN"/>
    <property type="match status" value="1"/>
</dbReference>
<evidence type="ECO:0000256" key="2">
    <source>
        <dbReference type="SAM" id="MobiDB-lite"/>
    </source>
</evidence>
<dbReference type="SUPFAM" id="SSF48403">
    <property type="entry name" value="Ankyrin repeat"/>
    <property type="match status" value="2"/>
</dbReference>